<feature type="non-terminal residue" evidence="13">
    <location>
        <position position="1"/>
    </location>
</feature>
<evidence type="ECO:0000256" key="8">
    <source>
        <dbReference type="ARBA" id="ARBA00061587"/>
    </source>
</evidence>
<evidence type="ECO:0000256" key="9">
    <source>
        <dbReference type="PROSITE-ProRule" id="PRU00176"/>
    </source>
</evidence>
<feature type="compositionally biased region" description="Basic and acidic residues" evidence="11">
    <location>
        <begin position="692"/>
        <end position="730"/>
    </location>
</feature>
<evidence type="ECO:0000256" key="4">
    <source>
        <dbReference type="ARBA" id="ARBA00022737"/>
    </source>
</evidence>
<dbReference type="PANTHER" id="PTHR47926">
    <property type="entry name" value="PENTATRICOPEPTIDE REPEAT-CONTAINING PROTEIN"/>
    <property type="match status" value="1"/>
</dbReference>
<feature type="domain" description="RRM" evidence="12">
    <location>
        <begin position="572"/>
        <end position="643"/>
    </location>
</feature>
<dbReference type="GO" id="GO:0003723">
    <property type="term" value="F:RNA binding"/>
    <property type="evidence" value="ECO:0007669"/>
    <property type="project" value="UniProtKB-UniRule"/>
</dbReference>
<dbReference type="GO" id="GO:0008380">
    <property type="term" value="P:RNA splicing"/>
    <property type="evidence" value="ECO:0007669"/>
    <property type="project" value="UniProtKB-KW"/>
</dbReference>
<proteinExistence type="inferred from homology"/>
<evidence type="ECO:0000256" key="10">
    <source>
        <dbReference type="PROSITE-ProRule" id="PRU00708"/>
    </source>
</evidence>
<keyword evidence="4" id="KW-0677">Repeat</keyword>
<protein>
    <submittedName>
        <fullName evidence="13">Pentatricopeptide repeat-containing protein</fullName>
    </submittedName>
</protein>
<dbReference type="NCBIfam" id="TIGR00756">
    <property type="entry name" value="PPR"/>
    <property type="match status" value="4"/>
</dbReference>
<evidence type="ECO:0000313" key="14">
    <source>
        <dbReference type="Proteomes" id="UP000685013"/>
    </source>
</evidence>
<feature type="domain" description="RRM" evidence="12">
    <location>
        <begin position="481"/>
        <end position="553"/>
    </location>
</feature>
<dbReference type="Pfam" id="PF00076">
    <property type="entry name" value="RRM_1"/>
    <property type="match status" value="2"/>
</dbReference>
<dbReference type="Pfam" id="PF01535">
    <property type="entry name" value="PPR"/>
    <property type="match status" value="3"/>
</dbReference>
<dbReference type="FunFam" id="3.30.70.330:FF:000294">
    <property type="entry name" value="Serine/arginine-rich splicing factor RS31"/>
    <property type="match status" value="1"/>
</dbReference>
<feature type="region of interest" description="Disordered" evidence="11">
    <location>
        <begin position="645"/>
        <end position="770"/>
    </location>
</feature>
<organism evidence="13 14">
    <name type="scientific">Cucurbita argyrosperma subsp. sororia</name>
    <dbReference type="NCBI Taxonomy" id="37648"/>
    <lineage>
        <taxon>Eukaryota</taxon>
        <taxon>Viridiplantae</taxon>
        <taxon>Streptophyta</taxon>
        <taxon>Embryophyta</taxon>
        <taxon>Tracheophyta</taxon>
        <taxon>Spermatophyta</taxon>
        <taxon>Magnoliopsida</taxon>
        <taxon>eudicotyledons</taxon>
        <taxon>Gunneridae</taxon>
        <taxon>Pentapetalae</taxon>
        <taxon>rosids</taxon>
        <taxon>fabids</taxon>
        <taxon>Cucurbitales</taxon>
        <taxon>Cucurbitaceae</taxon>
        <taxon>Cucurbiteae</taxon>
        <taxon>Cucurbita</taxon>
    </lineage>
</organism>
<dbReference type="InterPro" id="IPR000504">
    <property type="entry name" value="RRM_dom"/>
</dbReference>
<keyword evidence="7" id="KW-0539">Nucleus</keyword>
<reference evidence="13 14" key="1">
    <citation type="journal article" date="2021" name="Hortic Res">
        <title>The domestication of Cucurbita argyrosperma as revealed by the genome of its wild relative.</title>
        <authorList>
            <person name="Barrera-Redondo J."/>
            <person name="Sanchez-de la Vega G."/>
            <person name="Aguirre-Liguori J.A."/>
            <person name="Castellanos-Morales G."/>
            <person name="Gutierrez-Guerrero Y.T."/>
            <person name="Aguirre-Dugua X."/>
            <person name="Aguirre-Planter E."/>
            <person name="Tenaillon M.I."/>
            <person name="Lira-Saade R."/>
            <person name="Eguiarte L.E."/>
        </authorList>
    </citation>
    <scope>NUCLEOTIDE SEQUENCE [LARGE SCALE GENOMIC DNA]</scope>
    <source>
        <strain evidence="13">JBR-2021</strain>
    </source>
</reference>
<dbReference type="Pfam" id="PF13041">
    <property type="entry name" value="PPR_2"/>
    <property type="match status" value="3"/>
</dbReference>
<dbReference type="PANTHER" id="PTHR47926:SF540">
    <property type="entry name" value="PENTATRICOPEPTIDE REPEAT-CONTAINING PROTEIN"/>
    <property type="match status" value="1"/>
</dbReference>
<dbReference type="FunFam" id="3.30.70.330:FF:000299">
    <property type="entry name" value="Serine/arginine-rich splicing factor RS31"/>
    <property type="match status" value="1"/>
</dbReference>
<dbReference type="PROSITE" id="PS50102">
    <property type="entry name" value="RRM"/>
    <property type="match status" value="2"/>
</dbReference>
<dbReference type="CDD" id="cd12466">
    <property type="entry name" value="RRM2_AtRSp31_like"/>
    <property type="match status" value="1"/>
</dbReference>
<evidence type="ECO:0000256" key="11">
    <source>
        <dbReference type="SAM" id="MobiDB-lite"/>
    </source>
</evidence>
<keyword evidence="6" id="KW-0508">mRNA splicing</keyword>
<dbReference type="GO" id="GO:0016607">
    <property type="term" value="C:nuclear speck"/>
    <property type="evidence" value="ECO:0007669"/>
    <property type="project" value="UniProtKB-SubCell"/>
</dbReference>
<dbReference type="InterPro" id="IPR046848">
    <property type="entry name" value="E_motif"/>
</dbReference>
<comment type="subcellular location">
    <subcellularLocation>
        <location evidence="1">Nucleus speckle</location>
    </subcellularLocation>
</comment>
<dbReference type="FunFam" id="1.25.40.10:FF:000184">
    <property type="entry name" value="Pentatricopeptide repeat-containing protein, chloroplastic"/>
    <property type="match status" value="1"/>
</dbReference>
<dbReference type="GO" id="GO:0005681">
    <property type="term" value="C:spliceosomal complex"/>
    <property type="evidence" value="ECO:0007669"/>
    <property type="project" value="UniProtKB-KW"/>
</dbReference>
<sequence>MNQLKQIHAYSLRNGVDYTKFLIQKLLQIPNLPYACTLFDLIPKPSVFLYNKFIQTFSSIGHHHRCWLLYYQMCLQGCSPNHHSFTFLFPACASFLNAYPGQMLHSHFFKSGFASDVFALTALLDMYGKLGILKSARQLFDEMPVRDIPTWNSMIAGYARSGYMGAALELFDKMPTRNVISWTALISGYAQNGKYAKALEMFLRLENEKGTKPNEVTIASVLPACAHLGALDIGKRIEAYARKNGFFKNLYVSNAILEVHARCGNIEEARRVFDEIGSKRNLCSWNTMIMGLAVHGRCRDALQLYDQMLIQRTRPDDVTFVGLLLACTHGGMVAKGRQLFESMERKFQIAPKLEHYGCLVDLLGRAGEIEEAYSLIQSMPMLPDSVIWGALLGACSFHGNVELGEVAAESLFKLEPWNPGNYVILSNIYASAGDWSGVARARKMMKGGHMRKRAGCSYIEGFSLPFESENPQARLTVATMRPIFVGNFGYDTRQSELERLFAKYGRVERIDMKSGFAFVYFEEERDAEDSIRSLDNMPFGYDRRRLSVEWARGERGRSRDGSKSMANQRPTKTLFVINFDPIRTRVRDIERHFEPYGKVLNVRIRRNFAFVQFETQEEATKALECTHMSKILDRVVSVEYALRDDGERGDHYDDSPRRAAYGRLGDSPYRRSPSPVYHRRPSPDYGRARSPAYDRNRSPEVGRNRSPEVGRNRSPDYGRNRSPDYGRNRSPDYGSNRSPDYGRNRSPEVGRNRSPEVGRNRSPEYGSVRSRSPIRRFRSGVLRDSEEFLYNPGVEYLN</sequence>
<gene>
    <name evidence="13" type="primary">PCMP-E20</name>
    <name evidence="13" type="ORF">SDJN03_22689</name>
</gene>
<comment type="caution">
    <text evidence="13">The sequence shown here is derived from an EMBL/GenBank/DDBJ whole genome shotgun (WGS) entry which is preliminary data.</text>
</comment>
<dbReference type="Proteomes" id="UP000685013">
    <property type="component" value="Chromosome 14"/>
</dbReference>
<feature type="compositionally biased region" description="Basic and acidic residues" evidence="11">
    <location>
        <begin position="740"/>
        <end position="762"/>
    </location>
</feature>
<feature type="repeat" description="PPR" evidence="10">
    <location>
        <begin position="281"/>
        <end position="315"/>
    </location>
</feature>
<dbReference type="InterPro" id="IPR046960">
    <property type="entry name" value="PPR_At4g14850-like_plant"/>
</dbReference>
<evidence type="ECO:0000256" key="5">
    <source>
        <dbReference type="ARBA" id="ARBA00022884"/>
    </source>
</evidence>
<keyword evidence="3" id="KW-0507">mRNA processing</keyword>
<dbReference type="CDD" id="cd12234">
    <property type="entry name" value="RRM1_AtRSp31_like"/>
    <property type="match status" value="1"/>
</dbReference>
<dbReference type="AlphaFoldDB" id="A0AAV6ML64"/>
<dbReference type="GO" id="GO:0009451">
    <property type="term" value="P:RNA modification"/>
    <property type="evidence" value="ECO:0007669"/>
    <property type="project" value="InterPro"/>
</dbReference>
<dbReference type="PROSITE" id="PS51375">
    <property type="entry name" value="PPR"/>
    <property type="match status" value="2"/>
</dbReference>
<keyword evidence="5 9" id="KW-0694">RNA-binding</keyword>
<evidence type="ECO:0000313" key="13">
    <source>
        <dbReference type="EMBL" id="KAG6582687.1"/>
    </source>
</evidence>
<feature type="repeat" description="PPR" evidence="10">
    <location>
        <begin position="147"/>
        <end position="181"/>
    </location>
</feature>
<accession>A0AAV6ML64</accession>
<dbReference type="SMART" id="SM00360">
    <property type="entry name" value="RRM"/>
    <property type="match status" value="2"/>
</dbReference>
<dbReference type="InterPro" id="IPR002885">
    <property type="entry name" value="PPR_rpt"/>
</dbReference>
<comment type="similarity">
    <text evidence="8">Belongs to the splicing factor SR family. RS subfamily.</text>
</comment>
<dbReference type="Pfam" id="PF20431">
    <property type="entry name" value="E_motif"/>
    <property type="match status" value="1"/>
</dbReference>
<evidence type="ECO:0000256" key="6">
    <source>
        <dbReference type="ARBA" id="ARBA00023187"/>
    </source>
</evidence>
<keyword evidence="14" id="KW-1185">Reference proteome</keyword>
<evidence type="ECO:0000256" key="7">
    <source>
        <dbReference type="ARBA" id="ARBA00023242"/>
    </source>
</evidence>
<keyword evidence="3" id="KW-0747">Spliceosome</keyword>
<feature type="compositionally biased region" description="Basic and acidic residues" evidence="11">
    <location>
        <begin position="645"/>
        <end position="657"/>
    </location>
</feature>
<evidence type="ECO:0000256" key="1">
    <source>
        <dbReference type="ARBA" id="ARBA00004324"/>
    </source>
</evidence>
<keyword evidence="2" id="KW-0597">Phosphoprotein</keyword>
<name>A0AAV6ML64_9ROSI</name>
<evidence type="ECO:0000256" key="2">
    <source>
        <dbReference type="ARBA" id="ARBA00022553"/>
    </source>
</evidence>
<dbReference type="FunFam" id="1.25.40.10:FF:000348">
    <property type="entry name" value="Pentatricopeptide repeat-containing protein chloroplastic"/>
    <property type="match status" value="1"/>
</dbReference>
<evidence type="ECO:0000259" key="12">
    <source>
        <dbReference type="PROSITE" id="PS50102"/>
    </source>
</evidence>
<dbReference type="EMBL" id="JAGKQH010000014">
    <property type="protein sequence ID" value="KAG6582687.1"/>
    <property type="molecule type" value="Genomic_DNA"/>
</dbReference>
<evidence type="ECO:0000256" key="3">
    <source>
        <dbReference type="ARBA" id="ARBA00022728"/>
    </source>
</evidence>